<dbReference type="InterPro" id="IPR034660">
    <property type="entry name" value="DinB/YfiT-like"/>
</dbReference>
<gene>
    <name evidence="1" type="ORF">ACFOUT_00655</name>
</gene>
<accession>A0ABV8JHU9</accession>
<evidence type="ECO:0000313" key="2">
    <source>
        <dbReference type="Proteomes" id="UP001595814"/>
    </source>
</evidence>
<dbReference type="Pfam" id="PF07606">
    <property type="entry name" value="DUF1569"/>
    <property type="match status" value="1"/>
</dbReference>
<dbReference type="InterPro" id="IPR011463">
    <property type="entry name" value="DUF1569"/>
</dbReference>
<comment type="caution">
    <text evidence="1">The sequence shown here is derived from an EMBL/GenBank/DDBJ whole genome shotgun (WGS) entry which is preliminary data.</text>
</comment>
<name>A0ABV8JHU9_9FLAO</name>
<dbReference type="EMBL" id="JBHSAW010000001">
    <property type="protein sequence ID" value="MFC4094363.1"/>
    <property type="molecule type" value="Genomic_DNA"/>
</dbReference>
<sequence length="152" mass="17541">MIIKDCFSPDVSSELVSRINQLSPESKGLWGKMNVGQMLAHCNVAYDLVYTNKYPKPMGLKKFFIKLFAKKVVTGPKPYKRNSPTAPVFLITDEREFETEKKKLVEHVEKTQKLGSSYFNNRESHAFGPLTSTEWNTLFYKHIDHHLQQFGV</sequence>
<dbReference type="Gene3D" id="1.20.120.450">
    <property type="entry name" value="dinb family like domain"/>
    <property type="match status" value="1"/>
</dbReference>
<evidence type="ECO:0000313" key="1">
    <source>
        <dbReference type="EMBL" id="MFC4094363.1"/>
    </source>
</evidence>
<protein>
    <submittedName>
        <fullName evidence="1">DUF1569 domain-containing protein</fullName>
    </submittedName>
</protein>
<organism evidence="1 2">
    <name type="scientific">Euzebyella saccharophila</name>
    <dbReference type="NCBI Taxonomy" id="679664"/>
    <lineage>
        <taxon>Bacteria</taxon>
        <taxon>Pseudomonadati</taxon>
        <taxon>Bacteroidota</taxon>
        <taxon>Flavobacteriia</taxon>
        <taxon>Flavobacteriales</taxon>
        <taxon>Flavobacteriaceae</taxon>
        <taxon>Euzebyella</taxon>
    </lineage>
</organism>
<dbReference type="Proteomes" id="UP001595814">
    <property type="component" value="Unassembled WGS sequence"/>
</dbReference>
<dbReference type="RefSeq" id="WP_192462602.1">
    <property type="nucleotide sequence ID" value="NZ_JACYFJ010000004.1"/>
</dbReference>
<keyword evidence="2" id="KW-1185">Reference proteome</keyword>
<reference evidence="2" key="1">
    <citation type="journal article" date="2019" name="Int. J. Syst. Evol. Microbiol.">
        <title>The Global Catalogue of Microorganisms (GCM) 10K type strain sequencing project: providing services to taxonomists for standard genome sequencing and annotation.</title>
        <authorList>
            <consortium name="The Broad Institute Genomics Platform"/>
            <consortium name="The Broad Institute Genome Sequencing Center for Infectious Disease"/>
            <person name="Wu L."/>
            <person name="Ma J."/>
        </authorList>
    </citation>
    <scope>NUCLEOTIDE SEQUENCE [LARGE SCALE GENOMIC DNA]</scope>
    <source>
        <strain evidence="2">CECT 7477</strain>
    </source>
</reference>
<proteinExistence type="predicted"/>